<dbReference type="InterPro" id="IPR028889">
    <property type="entry name" value="USP"/>
</dbReference>
<dbReference type="InterPro" id="IPR001394">
    <property type="entry name" value="Peptidase_C19_UCH"/>
</dbReference>
<dbReference type="InterPro" id="IPR050164">
    <property type="entry name" value="Peptidase_C19"/>
</dbReference>
<feature type="compositionally biased region" description="Low complexity" evidence="1">
    <location>
        <begin position="215"/>
        <end position="224"/>
    </location>
</feature>
<dbReference type="OrthoDB" id="289038at2759"/>
<dbReference type="GO" id="GO:0000082">
    <property type="term" value="P:G1/S transition of mitotic cell cycle"/>
    <property type="evidence" value="ECO:0007669"/>
    <property type="project" value="TreeGrafter"/>
</dbReference>
<gene>
    <name evidence="4 5" type="primary">LOC113055396</name>
</gene>
<proteinExistence type="predicted"/>
<dbReference type="RefSeq" id="XP_026077469.1">
    <property type="nucleotide sequence ID" value="XM_026221684.1"/>
</dbReference>
<feature type="compositionally biased region" description="Basic and acidic residues" evidence="1">
    <location>
        <begin position="609"/>
        <end position="619"/>
    </location>
</feature>
<organism evidence="3 5">
    <name type="scientific">Carassius auratus</name>
    <name type="common">Goldfish</name>
    <dbReference type="NCBI Taxonomy" id="7957"/>
    <lineage>
        <taxon>Eukaryota</taxon>
        <taxon>Metazoa</taxon>
        <taxon>Chordata</taxon>
        <taxon>Craniata</taxon>
        <taxon>Vertebrata</taxon>
        <taxon>Euteleostomi</taxon>
        <taxon>Actinopterygii</taxon>
        <taxon>Neopterygii</taxon>
        <taxon>Teleostei</taxon>
        <taxon>Ostariophysi</taxon>
        <taxon>Cypriniformes</taxon>
        <taxon>Cyprinidae</taxon>
        <taxon>Cyprininae</taxon>
        <taxon>Carassius</taxon>
    </lineage>
</organism>
<dbReference type="PROSITE" id="PS50235">
    <property type="entry name" value="USP_3"/>
    <property type="match status" value="1"/>
</dbReference>
<dbReference type="GO" id="GO:0004843">
    <property type="term" value="F:cysteine-type deubiquitinase activity"/>
    <property type="evidence" value="ECO:0007669"/>
    <property type="project" value="InterPro"/>
</dbReference>
<evidence type="ECO:0000313" key="3">
    <source>
        <dbReference type="Proteomes" id="UP000515129"/>
    </source>
</evidence>
<accession>A0A6P6KYY3</accession>
<dbReference type="PANTHER" id="PTHR24006">
    <property type="entry name" value="UBIQUITIN CARBOXYL-TERMINAL HYDROLASE"/>
    <property type="match status" value="1"/>
</dbReference>
<dbReference type="InterPro" id="IPR018200">
    <property type="entry name" value="USP_CS"/>
</dbReference>
<feature type="domain" description="USP" evidence="2">
    <location>
        <begin position="342"/>
        <end position="723"/>
    </location>
</feature>
<evidence type="ECO:0000256" key="1">
    <source>
        <dbReference type="SAM" id="MobiDB-lite"/>
    </source>
</evidence>
<feature type="compositionally biased region" description="Low complexity" evidence="1">
    <location>
        <begin position="157"/>
        <end position="170"/>
    </location>
</feature>
<dbReference type="InterPro" id="IPR038765">
    <property type="entry name" value="Papain-like_cys_pep_sf"/>
</dbReference>
<dbReference type="SUPFAM" id="SSF54001">
    <property type="entry name" value="Cysteine proteinases"/>
    <property type="match status" value="1"/>
</dbReference>
<sequence length="742" mass="83256">MRIVLKKWIERAKRSRRKGRNGAGLCHLLQMWWCQPLHLLKVSKLPLHPPGSTSFHLCAGFSAECYLFCRVCPHVRWLSRSRLGQSASTHVMMMLPHLQSADLLIQRLNCRLRPRRKKQSKVRKCLYMFESHTSFPVCTIENCNKSVSSTDVAGEQSSTSSTEDTSTSTDGRPSDLLYAILGSEATGGESSTSISTDGSSSYGPSDLETSGVYTSSSAEDSSSSLEDHPSDLETSGVFTFSSSEDIEKIDLLAELQATAVLEDAAGDQVTSDADLDYILGVIASMRVQSAGLSRAEILQLIQGSPRPEQMEVEQQISDRETEDEVQSDDVVATARPTKIKHLGFPNLGNTCYMNSVLQCLLTVSPFRDDVLSQRERWNDGSTMLRALSDLHMTRLTGNDKNLKAKLLFSVKRCIETLHPDFLGDHQQDAHEFLMVCLARLKEEGELLQSSWPQYTCPVANMEFLLKRRRTCDSCGFQSSFTEESNYLSLVIGPQGCLVDSLQQYFKTSSFECSCSECAGREASEALELISLPRYDTSSCRITKHNNSKFITSESESLHRVLVLLVMRFDITSSMRKMKNRLHVPEDFALSCDKESREMRVIPRKSLKQQQERTKTDRVETAGQQVEASDGRSAAQYSLAGVVSHLGSSLYCGKSFFCIFCRLVHSFGVTLQLLCRVGHYISHIRDFSGSGWLRCSDTRIRRSSWSKASRNIGKNGYVLFYVKRWISPQHWCLNVTHCSVLLY</sequence>
<dbReference type="Gene3D" id="3.90.70.10">
    <property type="entry name" value="Cysteine proteinases"/>
    <property type="match status" value="1"/>
</dbReference>
<name>A0A6P6KYY3_CARAU</name>
<dbReference type="PANTHER" id="PTHR24006:SF915">
    <property type="entry name" value="UBIQUITIN CARBOXYL-TERMINAL HYDROLASE-RELATED"/>
    <property type="match status" value="1"/>
</dbReference>
<evidence type="ECO:0000259" key="2">
    <source>
        <dbReference type="PROSITE" id="PS50235"/>
    </source>
</evidence>
<protein>
    <submittedName>
        <fullName evidence="4 5">Uncharacterized protein LOC113055396 isoform X1</fullName>
    </submittedName>
</protein>
<dbReference type="Proteomes" id="UP000515129">
    <property type="component" value="Chromosome 36"/>
</dbReference>
<reference evidence="4 5" key="1">
    <citation type="submission" date="2025-04" db="UniProtKB">
        <authorList>
            <consortium name="RefSeq"/>
        </authorList>
    </citation>
    <scope>IDENTIFICATION</scope>
    <source>
        <strain evidence="4 5">Wakin</strain>
        <tissue evidence="4 5">Muscle</tissue>
    </source>
</reference>
<dbReference type="RefSeq" id="XP_026077470.1">
    <property type="nucleotide sequence ID" value="XM_026221685.1"/>
</dbReference>
<feature type="region of interest" description="Disordered" evidence="1">
    <location>
        <begin position="603"/>
        <end position="624"/>
    </location>
</feature>
<dbReference type="AlphaFoldDB" id="A0A6P6KYY3"/>
<dbReference type="PROSITE" id="PS00972">
    <property type="entry name" value="USP_1"/>
    <property type="match status" value="1"/>
</dbReference>
<dbReference type="KEGG" id="caua:113055396"/>
<evidence type="ECO:0000313" key="5">
    <source>
        <dbReference type="RefSeq" id="XP_026077470.1"/>
    </source>
</evidence>
<evidence type="ECO:0000313" key="4">
    <source>
        <dbReference type="RefSeq" id="XP_026077469.1"/>
    </source>
</evidence>
<dbReference type="CDD" id="cd02257">
    <property type="entry name" value="Peptidase_C19"/>
    <property type="match status" value="1"/>
</dbReference>
<feature type="region of interest" description="Disordered" evidence="1">
    <location>
        <begin position="150"/>
        <end position="231"/>
    </location>
</feature>
<feature type="compositionally biased region" description="Low complexity" evidence="1">
    <location>
        <begin position="182"/>
        <end position="205"/>
    </location>
</feature>
<dbReference type="GeneID" id="113055396"/>
<dbReference type="Pfam" id="PF00443">
    <property type="entry name" value="UCH"/>
    <property type="match status" value="1"/>
</dbReference>
<dbReference type="GO" id="GO:0005634">
    <property type="term" value="C:nucleus"/>
    <property type="evidence" value="ECO:0007669"/>
    <property type="project" value="TreeGrafter"/>
</dbReference>
<dbReference type="GO" id="GO:0016579">
    <property type="term" value="P:protein deubiquitination"/>
    <property type="evidence" value="ECO:0007669"/>
    <property type="project" value="InterPro"/>
</dbReference>
<dbReference type="GO" id="GO:0005829">
    <property type="term" value="C:cytosol"/>
    <property type="evidence" value="ECO:0007669"/>
    <property type="project" value="TreeGrafter"/>
</dbReference>
<keyword evidence="3" id="KW-1185">Reference proteome</keyword>